<reference evidence="1 2" key="1">
    <citation type="journal article" date="2021" name="BMC Genomics">
        <title>Datura genome reveals duplications of psychoactive alkaloid biosynthetic genes and high mutation rate following tissue culture.</title>
        <authorList>
            <person name="Rajewski A."/>
            <person name="Carter-House D."/>
            <person name="Stajich J."/>
            <person name="Litt A."/>
        </authorList>
    </citation>
    <scope>NUCLEOTIDE SEQUENCE [LARGE SCALE GENOMIC DNA]</scope>
    <source>
        <strain evidence="1">AR-01</strain>
    </source>
</reference>
<name>A0ABS8W5F3_DATST</name>
<accession>A0ABS8W5F3</accession>
<comment type="caution">
    <text evidence="1">The sequence shown here is derived from an EMBL/GenBank/DDBJ whole genome shotgun (WGS) entry which is preliminary data.</text>
</comment>
<proteinExistence type="predicted"/>
<evidence type="ECO:0000313" key="2">
    <source>
        <dbReference type="Proteomes" id="UP000823775"/>
    </source>
</evidence>
<keyword evidence="2" id="KW-1185">Reference proteome</keyword>
<dbReference type="Proteomes" id="UP000823775">
    <property type="component" value="Unassembled WGS sequence"/>
</dbReference>
<gene>
    <name evidence="1" type="ORF">HAX54_044026</name>
</gene>
<sequence>MVVDISSFPVKEFSSTYNNRAFSSMGYVLDEGIWVKKASYKPKIKQASPEGPSSVKIDGSQDAVLNSLMFKAQDIKQSLGAVVGGLHKCTELLGKLSADVSSLQAQISIIQKEG</sequence>
<protein>
    <submittedName>
        <fullName evidence="1">Uncharacterized protein</fullName>
    </submittedName>
</protein>
<feature type="non-terminal residue" evidence="1">
    <location>
        <position position="114"/>
    </location>
</feature>
<organism evidence="1 2">
    <name type="scientific">Datura stramonium</name>
    <name type="common">Jimsonweed</name>
    <name type="synonym">Common thornapple</name>
    <dbReference type="NCBI Taxonomy" id="4076"/>
    <lineage>
        <taxon>Eukaryota</taxon>
        <taxon>Viridiplantae</taxon>
        <taxon>Streptophyta</taxon>
        <taxon>Embryophyta</taxon>
        <taxon>Tracheophyta</taxon>
        <taxon>Spermatophyta</taxon>
        <taxon>Magnoliopsida</taxon>
        <taxon>eudicotyledons</taxon>
        <taxon>Gunneridae</taxon>
        <taxon>Pentapetalae</taxon>
        <taxon>asterids</taxon>
        <taxon>lamiids</taxon>
        <taxon>Solanales</taxon>
        <taxon>Solanaceae</taxon>
        <taxon>Solanoideae</taxon>
        <taxon>Datureae</taxon>
        <taxon>Datura</taxon>
    </lineage>
</organism>
<dbReference type="EMBL" id="JACEIK010006668">
    <property type="protein sequence ID" value="MCE2056086.1"/>
    <property type="molecule type" value="Genomic_DNA"/>
</dbReference>
<evidence type="ECO:0000313" key="1">
    <source>
        <dbReference type="EMBL" id="MCE2056086.1"/>
    </source>
</evidence>